<dbReference type="GO" id="GO:0016757">
    <property type="term" value="F:glycosyltransferase activity"/>
    <property type="evidence" value="ECO:0007669"/>
    <property type="project" value="UniProtKB-KW"/>
</dbReference>
<dbReference type="CDD" id="cd00761">
    <property type="entry name" value="Glyco_tranf_GTA_type"/>
    <property type="match status" value="1"/>
</dbReference>
<dbReference type="AlphaFoldDB" id="A0AAU7MLH8"/>
<evidence type="ECO:0000256" key="1">
    <source>
        <dbReference type="ARBA" id="ARBA00006739"/>
    </source>
</evidence>
<gene>
    <name evidence="5" type="ORF">ABNF92_17170</name>
</gene>
<feature type="domain" description="Glycosyltransferase 2-like" evidence="4">
    <location>
        <begin position="8"/>
        <end position="122"/>
    </location>
</feature>
<dbReference type="InterPro" id="IPR001173">
    <property type="entry name" value="Glyco_trans_2-like"/>
</dbReference>
<dbReference type="KEGG" id="mamm:ABNF92_17170"/>
<sequence length="320" mass="35722">MNRAPIVSVVMPVYNAEATVAQAVESVLLQEMADLELIVCDDASTDSSIRVLEKFKDPRIKLIKNTKNMGPGHSRDKAIGLASGVWIGLIDADDAWAPERLKRMLASVNEDNHQLIFDDILICHSTAGRLVPWRRLHGRRAFGGVAGATGYDVPLENYIVSPRLLIKPLIRRTTISEVGVQHSDRFFAEDAEFFLRLAWSGISFRYLPEPLYLYRVQPGSATAHAGLRSMRECIQSCSEWGGWSAKTQLAFQQKIKALRHNESLYQIAWHLRSGRLLGAFKQIVADPGVLATIPHRALKHLSYQLHRLLHGGASRNSGEV</sequence>
<keyword evidence="2 5" id="KW-0328">Glycosyltransferase</keyword>
<comment type="similarity">
    <text evidence="1">Belongs to the glycosyltransferase 2 family.</text>
</comment>
<keyword evidence="3 5" id="KW-0808">Transferase</keyword>
<dbReference type="InterPro" id="IPR050834">
    <property type="entry name" value="Glycosyltransf_2"/>
</dbReference>
<dbReference type="RefSeq" id="WP_349342820.1">
    <property type="nucleotide sequence ID" value="NZ_CP157802.1"/>
</dbReference>
<protein>
    <submittedName>
        <fullName evidence="5">Glycosyltransferase family 2 protein</fullName>
        <ecNumber evidence="5">2.4.-.-</ecNumber>
    </submittedName>
</protein>
<evidence type="ECO:0000256" key="3">
    <source>
        <dbReference type="ARBA" id="ARBA00022679"/>
    </source>
</evidence>
<proteinExistence type="inferred from homology"/>
<organism evidence="5">
    <name type="scientific">Marinobacter sp. MMG032</name>
    <dbReference type="NCBI Taxonomy" id="3158548"/>
    <lineage>
        <taxon>Bacteria</taxon>
        <taxon>Pseudomonadati</taxon>
        <taxon>Pseudomonadota</taxon>
        <taxon>Gammaproteobacteria</taxon>
        <taxon>Pseudomonadales</taxon>
        <taxon>Marinobacteraceae</taxon>
        <taxon>Marinobacter</taxon>
    </lineage>
</organism>
<evidence type="ECO:0000313" key="5">
    <source>
        <dbReference type="EMBL" id="XBQ19158.1"/>
    </source>
</evidence>
<dbReference type="SUPFAM" id="SSF53448">
    <property type="entry name" value="Nucleotide-diphospho-sugar transferases"/>
    <property type="match status" value="1"/>
</dbReference>
<dbReference type="PANTHER" id="PTHR43685:SF5">
    <property type="entry name" value="GLYCOSYLTRANSFERASE EPSE-RELATED"/>
    <property type="match status" value="1"/>
</dbReference>
<name>A0AAU7MLH8_9GAMM</name>
<dbReference type="PANTHER" id="PTHR43685">
    <property type="entry name" value="GLYCOSYLTRANSFERASE"/>
    <property type="match status" value="1"/>
</dbReference>
<accession>A0AAU7MLH8</accession>
<evidence type="ECO:0000259" key="4">
    <source>
        <dbReference type="Pfam" id="PF00535"/>
    </source>
</evidence>
<dbReference type="InterPro" id="IPR029044">
    <property type="entry name" value="Nucleotide-diphossugar_trans"/>
</dbReference>
<reference evidence="5" key="1">
    <citation type="submission" date="2024-05" db="EMBL/GenBank/DDBJ databases">
        <title>Draft Genome Sequences of Flagellimonas sp. MMG031 and Marinobacter sp. MMG032 Isolated from the dinoflagellate Symbiodinium pilosum.</title>
        <authorList>
            <person name="Shikuma N.J."/>
            <person name="Farrell M.V."/>
        </authorList>
    </citation>
    <scope>NUCLEOTIDE SEQUENCE</scope>
    <source>
        <strain evidence="5">MMG032</strain>
    </source>
</reference>
<dbReference type="Gene3D" id="3.90.550.10">
    <property type="entry name" value="Spore Coat Polysaccharide Biosynthesis Protein SpsA, Chain A"/>
    <property type="match status" value="1"/>
</dbReference>
<dbReference type="Pfam" id="PF00535">
    <property type="entry name" value="Glycos_transf_2"/>
    <property type="match status" value="1"/>
</dbReference>
<dbReference type="EC" id="2.4.-.-" evidence="5"/>
<evidence type="ECO:0000256" key="2">
    <source>
        <dbReference type="ARBA" id="ARBA00022676"/>
    </source>
</evidence>
<dbReference type="EMBL" id="CP157802">
    <property type="protein sequence ID" value="XBQ19158.1"/>
    <property type="molecule type" value="Genomic_DNA"/>
</dbReference>